<evidence type="ECO:0000313" key="3">
    <source>
        <dbReference type="Proteomes" id="UP000241986"/>
    </source>
</evidence>
<organism evidence="2 3">
    <name type="scientific">Aeromonas veronii</name>
    <dbReference type="NCBI Taxonomy" id="654"/>
    <lineage>
        <taxon>Bacteria</taxon>
        <taxon>Pseudomonadati</taxon>
        <taxon>Pseudomonadota</taxon>
        <taxon>Gammaproteobacteria</taxon>
        <taxon>Aeromonadales</taxon>
        <taxon>Aeromonadaceae</taxon>
        <taxon>Aeromonas</taxon>
    </lineage>
</organism>
<keyword evidence="1" id="KW-0472">Membrane</keyword>
<dbReference type="AlphaFoldDB" id="A0A2T4MZE7"/>
<feature type="transmembrane region" description="Helical" evidence="1">
    <location>
        <begin position="12"/>
        <end position="34"/>
    </location>
</feature>
<evidence type="ECO:0000313" key="2">
    <source>
        <dbReference type="EMBL" id="PTH79947.1"/>
    </source>
</evidence>
<dbReference type="RefSeq" id="WP_107684116.1">
    <property type="nucleotide sequence ID" value="NZ_PZKL01000038.1"/>
</dbReference>
<name>A0A2T4MZE7_AERVE</name>
<gene>
    <name evidence="2" type="ORF">DAA48_16930</name>
</gene>
<dbReference type="Proteomes" id="UP000241986">
    <property type="component" value="Unassembled WGS sequence"/>
</dbReference>
<dbReference type="EMBL" id="PZKL01000038">
    <property type="protein sequence ID" value="PTH79947.1"/>
    <property type="molecule type" value="Genomic_DNA"/>
</dbReference>
<keyword evidence="1" id="KW-0812">Transmembrane</keyword>
<proteinExistence type="predicted"/>
<accession>A0A2T4MZE7</accession>
<comment type="caution">
    <text evidence="2">The sequence shown here is derived from an EMBL/GenBank/DDBJ whole genome shotgun (WGS) entry which is preliminary data.</text>
</comment>
<protein>
    <submittedName>
        <fullName evidence="2">Uncharacterized protein</fullName>
    </submittedName>
</protein>
<feature type="transmembrane region" description="Helical" evidence="1">
    <location>
        <begin position="85"/>
        <end position="106"/>
    </location>
</feature>
<keyword evidence="1" id="KW-1133">Transmembrane helix</keyword>
<feature type="transmembrane region" description="Helical" evidence="1">
    <location>
        <begin position="126"/>
        <end position="149"/>
    </location>
</feature>
<reference evidence="2 3" key="1">
    <citation type="submission" date="2018-03" db="EMBL/GenBank/DDBJ databases">
        <title>Aeromonas veronii whole genome sequencing and analysis.</title>
        <authorList>
            <person name="Xie H."/>
            <person name="Liu T."/>
            <person name="Wang K."/>
        </authorList>
    </citation>
    <scope>NUCLEOTIDE SEQUENCE [LARGE SCALE GENOMIC DNA]</scope>
    <source>
        <strain evidence="2 3">XH.VA.1</strain>
    </source>
</reference>
<evidence type="ECO:0000256" key="1">
    <source>
        <dbReference type="SAM" id="Phobius"/>
    </source>
</evidence>
<sequence>MGNFMDMPRYLQMAICLAFVVATLPYLVFFVFSLKNIVMLNADKARKFEINCFFKIGEKIKTTSDINKEIEFISGNQKEKEKMSALFDLAALWTLIAQFAITFFVINEMSETGIQLINSLLSTRNNGVFVGIQTVQFIILFSVYCYMLALKKMNELQFNHEVYLLGNLETQLLSPDDARAIKGNKITGEYVERVMNAGRKLTRKETDMLLDFIDEEDEMARSCISSKILYGE</sequence>